<dbReference type="PROSITE" id="PS51318">
    <property type="entry name" value="TAT"/>
    <property type="match status" value="1"/>
</dbReference>
<keyword evidence="2" id="KW-0472">Membrane</keyword>
<evidence type="ECO:0000256" key="2">
    <source>
        <dbReference type="SAM" id="Phobius"/>
    </source>
</evidence>
<keyword evidence="3" id="KW-0732">Signal</keyword>
<sequence length="734" mass="77362">MGRSRRRVLTAVIAMSALVGAWLGAASAAAAAPAVRVAAALPDTTSTPAIPPKAPAPKIGGGKQTPLERSTGLRVSIERIQPAAIVRGEPLRLSGSVSNVGDIRWRDAQVYLDIEATPVTTRTGLANIAGSDESFGRRIVYFGSFAEIGAVPPGTSVPYRLKIPYSKLRLRGTEGVYRVGVSVLSQNREGRDLDADARADTLLPMSPEEGSGASPTDVVTLIPFTFPVLRQLSGNFVNEDLATALTPGGQLRQLLTFVGRAPPESLQLVVDPALLNALEAMAGGYTVSTIPQENSDGDDGRNGTGQTAARQWLRDFDEITARQGLRLTAWGVPDSNSLAQATMPAVVGAAVKASEDYAADARLSSRLVNWQVGGAATRRGLVVARSAGADIHVVSDDSLVNLAPEPGAQYPPSSVRVPTSTGPLPATVYNTTIAGVPFTANLSALDFRQALMAEATVRSLTGHRSDSAWAIAAPLRWNPGAAASDVSLSEVYGFAAVRPVQLETATQSGRTRYVGPIAVSDTQPLMPALLVEAIGDFMGSGRRLTELLTDEGAGMTQYRRQLAVAGSSQWTSRPRLRLALIRRANRLAMTSLREVSVTGPSFLALSSESGHFPLTVTNGLDAAVTVQVNIQPANPALRVESVEPLQLEAGEAVDIQVATSSDSSGVTHVRVRLATSQEHSFGRPYEFDVRATQIGIAIWVVMGVGLAVVLVAAAVQIIRRIRTTGLTPREKPSP</sequence>
<feature type="region of interest" description="Disordered" evidence="1">
    <location>
        <begin position="44"/>
        <end position="68"/>
    </location>
</feature>
<feature type="signal peptide" evidence="3">
    <location>
        <begin position="1"/>
        <end position="31"/>
    </location>
</feature>
<dbReference type="InterPro" id="IPR006311">
    <property type="entry name" value="TAT_signal"/>
</dbReference>
<gene>
    <name evidence="4" type="ORF">AVDCRST_MAG21-1532</name>
</gene>
<evidence type="ECO:0000256" key="1">
    <source>
        <dbReference type="SAM" id="MobiDB-lite"/>
    </source>
</evidence>
<organism evidence="4">
    <name type="scientific">uncultured Nocardioidaceae bacterium</name>
    <dbReference type="NCBI Taxonomy" id="253824"/>
    <lineage>
        <taxon>Bacteria</taxon>
        <taxon>Bacillati</taxon>
        <taxon>Actinomycetota</taxon>
        <taxon>Actinomycetes</taxon>
        <taxon>Propionibacteriales</taxon>
        <taxon>Nocardioidaceae</taxon>
        <taxon>environmental samples</taxon>
    </lineage>
</organism>
<reference evidence="4" key="1">
    <citation type="submission" date="2020-02" db="EMBL/GenBank/DDBJ databases">
        <authorList>
            <person name="Meier V. D."/>
        </authorList>
    </citation>
    <scope>NUCLEOTIDE SEQUENCE</scope>
    <source>
        <strain evidence="4">AVDCRST_MAG21</strain>
    </source>
</reference>
<evidence type="ECO:0000256" key="3">
    <source>
        <dbReference type="SAM" id="SignalP"/>
    </source>
</evidence>
<proteinExistence type="predicted"/>
<dbReference type="InterPro" id="IPR046112">
    <property type="entry name" value="DUF6049"/>
</dbReference>
<feature type="chain" id="PRO_5026731934" description="Secreted protein" evidence="3">
    <location>
        <begin position="32"/>
        <end position="734"/>
    </location>
</feature>
<dbReference type="EMBL" id="CADCUL010000137">
    <property type="protein sequence ID" value="CAA9377669.1"/>
    <property type="molecule type" value="Genomic_DNA"/>
</dbReference>
<keyword evidence="2" id="KW-0812">Transmembrane</keyword>
<evidence type="ECO:0000313" key="4">
    <source>
        <dbReference type="EMBL" id="CAA9377669.1"/>
    </source>
</evidence>
<keyword evidence="2" id="KW-1133">Transmembrane helix</keyword>
<protein>
    <recommendedName>
        <fullName evidence="5">Secreted protein</fullName>
    </recommendedName>
</protein>
<evidence type="ECO:0008006" key="5">
    <source>
        <dbReference type="Google" id="ProtNLM"/>
    </source>
</evidence>
<accession>A0A6J4N890</accession>
<feature type="transmembrane region" description="Helical" evidence="2">
    <location>
        <begin position="696"/>
        <end position="718"/>
    </location>
</feature>
<dbReference type="Pfam" id="PF19516">
    <property type="entry name" value="DUF6049"/>
    <property type="match status" value="2"/>
</dbReference>
<name>A0A6J4N890_9ACTN</name>
<dbReference type="AlphaFoldDB" id="A0A6J4N890"/>